<keyword evidence="2" id="KW-0808">Transferase</keyword>
<sequence>MGVTVNISDYTYDLPEERIAKYPLSNRDSSKLLVYKEGSISQRIFRELPELLKEDTLLVFNDTRVVQSRMKFQKQTGSRIEIFCLEPYDPADYNLAFQSGSGTTWKCFVGNAKKWKDGVLHMHFQIRGKDVRLSALKAGRDKDAFLIRFDWDPAEVAFGEILENGGDTPIPPYLNRDAEKSDKNTYQTVYSRLDGSVAAPTAGLHFTDDLLAEISAMQIKKTELTLHVGAGTFQPVIADEIGDHPMHAEHFFISRSSIESLLNHEGNIMAVGTTSTRVLESIFWLGIRLGGEDPGASAPLFLDQWDAYGIEPGDRKSSLENLLGYMDRHGLDSLEGITRLIIVPGYSFRVVDRLLTNYHQP</sequence>
<dbReference type="InterPro" id="IPR003699">
    <property type="entry name" value="QueA"/>
</dbReference>
<dbReference type="GO" id="GO:0008616">
    <property type="term" value="P:tRNA queuosine(34) biosynthetic process"/>
    <property type="evidence" value="ECO:0007669"/>
    <property type="project" value="UniProtKB-KW"/>
</dbReference>
<protein>
    <recommendedName>
        <fullName evidence="6">S-adenosylmethionine:tRNA ribosyltransferase-isomerase</fullName>
    </recommendedName>
</protein>
<evidence type="ECO:0000256" key="3">
    <source>
        <dbReference type="ARBA" id="ARBA00022691"/>
    </source>
</evidence>
<gene>
    <name evidence="5" type="ORF">LCGC14_2530950</name>
</gene>
<dbReference type="PANTHER" id="PTHR30307">
    <property type="entry name" value="S-ADENOSYLMETHIONINE:TRNA RIBOSYLTRANSFERASE-ISOMERASE"/>
    <property type="match status" value="1"/>
</dbReference>
<evidence type="ECO:0000256" key="2">
    <source>
        <dbReference type="ARBA" id="ARBA00022679"/>
    </source>
</evidence>
<dbReference type="SUPFAM" id="SSF111337">
    <property type="entry name" value="QueA-like"/>
    <property type="match status" value="1"/>
</dbReference>
<proteinExistence type="predicted"/>
<dbReference type="InterPro" id="IPR042118">
    <property type="entry name" value="QueA_dom1"/>
</dbReference>
<keyword evidence="1" id="KW-0963">Cytoplasm</keyword>
<dbReference type="PANTHER" id="PTHR30307:SF0">
    <property type="entry name" value="S-ADENOSYLMETHIONINE:TRNA RIBOSYLTRANSFERASE-ISOMERASE"/>
    <property type="match status" value="1"/>
</dbReference>
<dbReference type="GO" id="GO:0051075">
    <property type="term" value="F:S-adenosylmethionine:tRNA ribosyltransferase-isomerase activity"/>
    <property type="evidence" value="ECO:0007669"/>
    <property type="project" value="TreeGrafter"/>
</dbReference>
<evidence type="ECO:0000313" key="5">
    <source>
        <dbReference type="EMBL" id="KKL12919.1"/>
    </source>
</evidence>
<dbReference type="Pfam" id="PF02547">
    <property type="entry name" value="Queuosine_synth"/>
    <property type="match status" value="1"/>
</dbReference>
<dbReference type="EMBL" id="LAZR01041071">
    <property type="protein sequence ID" value="KKL12919.1"/>
    <property type="molecule type" value="Genomic_DNA"/>
</dbReference>
<evidence type="ECO:0000256" key="4">
    <source>
        <dbReference type="ARBA" id="ARBA00022785"/>
    </source>
</evidence>
<keyword evidence="3" id="KW-0949">S-adenosyl-L-methionine</keyword>
<feature type="non-terminal residue" evidence="5">
    <location>
        <position position="361"/>
    </location>
</feature>
<evidence type="ECO:0008006" key="6">
    <source>
        <dbReference type="Google" id="ProtNLM"/>
    </source>
</evidence>
<reference evidence="5" key="1">
    <citation type="journal article" date="2015" name="Nature">
        <title>Complex archaea that bridge the gap between prokaryotes and eukaryotes.</title>
        <authorList>
            <person name="Spang A."/>
            <person name="Saw J.H."/>
            <person name="Jorgensen S.L."/>
            <person name="Zaremba-Niedzwiedzka K."/>
            <person name="Martijn J."/>
            <person name="Lind A.E."/>
            <person name="van Eijk R."/>
            <person name="Schleper C."/>
            <person name="Guy L."/>
            <person name="Ettema T.J."/>
        </authorList>
    </citation>
    <scope>NUCLEOTIDE SEQUENCE</scope>
</reference>
<dbReference type="AlphaFoldDB" id="A0A0F9ATJ6"/>
<dbReference type="InterPro" id="IPR042119">
    <property type="entry name" value="QueA_dom2"/>
</dbReference>
<accession>A0A0F9ATJ6</accession>
<dbReference type="InterPro" id="IPR036100">
    <property type="entry name" value="QueA_sf"/>
</dbReference>
<dbReference type="Gene3D" id="2.40.10.240">
    <property type="entry name" value="QueA-like"/>
    <property type="match status" value="1"/>
</dbReference>
<dbReference type="Gene3D" id="3.40.1780.10">
    <property type="entry name" value="QueA-like"/>
    <property type="match status" value="2"/>
</dbReference>
<organism evidence="5">
    <name type="scientific">marine sediment metagenome</name>
    <dbReference type="NCBI Taxonomy" id="412755"/>
    <lineage>
        <taxon>unclassified sequences</taxon>
        <taxon>metagenomes</taxon>
        <taxon>ecological metagenomes</taxon>
    </lineage>
</organism>
<comment type="caution">
    <text evidence="5">The sequence shown here is derived from an EMBL/GenBank/DDBJ whole genome shotgun (WGS) entry which is preliminary data.</text>
</comment>
<keyword evidence="4" id="KW-0671">Queuosine biosynthesis</keyword>
<evidence type="ECO:0000256" key="1">
    <source>
        <dbReference type="ARBA" id="ARBA00022490"/>
    </source>
</evidence>
<name>A0A0F9ATJ6_9ZZZZ</name>